<dbReference type="InterPro" id="IPR004360">
    <property type="entry name" value="Glyas_Fos-R_dOase_dom"/>
</dbReference>
<dbReference type="EMBL" id="FUZI01000003">
    <property type="protein sequence ID" value="SKC32337.1"/>
    <property type="molecule type" value="Genomic_DNA"/>
</dbReference>
<dbReference type="PANTHER" id="PTHR36437:SF2">
    <property type="entry name" value="GLYOXALASE_BLEOMYCIN RESISTANCE PROTEIN_DIOXYGENASE"/>
    <property type="match status" value="1"/>
</dbReference>
<feature type="domain" description="VOC" evidence="1">
    <location>
        <begin position="27"/>
        <end position="151"/>
    </location>
</feature>
<dbReference type="Proteomes" id="UP000189966">
    <property type="component" value="Unassembled WGS sequence"/>
</dbReference>
<dbReference type="GO" id="GO:0051213">
    <property type="term" value="F:dioxygenase activity"/>
    <property type="evidence" value="ECO:0007669"/>
    <property type="project" value="UniProtKB-KW"/>
</dbReference>
<evidence type="ECO:0000313" key="3">
    <source>
        <dbReference type="Proteomes" id="UP000189966"/>
    </source>
</evidence>
<dbReference type="AlphaFoldDB" id="A0A1T5HZT2"/>
<evidence type="ECO:0000313" key="2">
    <source>
        <dbReference type="EMBL" id="SKC32337.1"/>
    </source>
</evidence>
<dbReference type="InterPro" id="IPR037523">
    <property type="entry name" value="VOC_core"/>
</dbReference>
<organism evidence="2 3">
    <name type="scientific">Photobacterium piscicola</name>
    <dbReference type="NCBI Taxonomy" id="1378299"/>
    <lineage>
        <taxon>Bacteria</taxon>
        <taxon>Pseudomonadati</taxon>
        <taxon>Pseudomonadota</taxon>
        <taxon>Gammaproteobacteria</taxon>
        <taxon>Vibrionales</taxon>
        <taxon>Vibrionaceae</taxon>
        <taxon>Photobacterium</taxon>
    </lineage>
</organism>
<dbReference type="PROSITE" id="PS51819">
    <property type="entry name" value="VOC"/>
    <property type="match status" value="1"/>
</dbReference>
<sequence length="154" mass="17590">MSLCLKSGKILFLNRGENIMNKSVEQKIGNIALVVENYDDAIDFYTKKLQFELIEDTDLGGGKRWVQISPPNSTGTNLLLAQASNDEQLKSVGHQAGGRVFLFLQTNDFWRDYEFMQAQGVEFTEEPRVEEYGTVVVFKDLYGTKWDLLQLNQK</sequence>
<dbReference type="Pfam" id="PF00903">
    <property type="entry name" value="Glyoxalase"/>
    <property type="match status" value="1"/>
</dbReference>
<gene>
    <name evidence="2" type="ORF">CZ809_01853</name>
</gene>
<dbReference type="InterPro" id="IPR029068">
    <property type="entry name" value="Glyas_Bleomycin-R_OHBP_Dase"/>
</dbReference>
<protein>
    <submittedName>
        <fullName evidence="2">Glyoxalase/Bleomycin resistance protein/Dioxygenase superfamily protein</fullName>
    </submittedName>
</protein>
<keyword evidence="2" id="KW-0223">Dioxygenase</keyword>
<dbReference type="PANTHER" id="PTHR36437">
    <property type="entry name" value="GLYOXALASE/BLEOMYCIN RESISTANCE PROTEIN/DIOXYGENASE"/>
    <property type="match status" value="1"/>
</dbReference>
<evidence type="ECO:0000259" key="1">
    <source>
        <dbReference type="PROSITE" id="PS51819"/>
    </source>
</evidence>
<reference evidence="2 3" key="1">
    <citation type="submission" date="2017-02" db="EMBL/GenBank/DDBJ databases">
        <authorList>
            <person name="Peterson S.W."/>
        </authorList>
    </citation>
    <scope>NUCLEOTIDE SEQUENCE [LARGE SCALE GENOMIC DNA]</scope>
    <source>
        <strain evidence="3">type strain: NCCB 100098</strain>
    </source>
</reference>
<dbReference type="SUPFAM" id="SSF54593">
    <property type="entry name" value="Glyoxalase/Bleomycin resistance protein/Dihydroxybiphenyl dioxygenase"/>
    <property type="match status" value="1"/>
</dbReference>
<dbReference type="Gene3D" id="3.10.180.10">
    <property type="entry name" value="2,3-Dihydroxybiphenyl 1,2-Dioxygenase, domain 1"/>
    <property type="match status" value="1"/>
</dbReference>
<accession>A0A1T5HZT2</accession>
<name>A0A1T5HZT2_9GAMM</name>
<proteinExistence type="predicted"/>
<keyword evidence="2" id="KW-0560">Oxidoreductase</keyword>
<dbReference type="CDD" id="cd07263">
    <property type="entry name" value="VOC_like"/>
    <property type="match status" value="1"/>
</dbReference>